<comment type="caution">
    <text evidence="4">The sequence shown here is derived from an EMBL/GenBank/DDBJ whole genome shotgun (WGS) entry which is preliminary data.</text>
</comment>
<evidence type="ECO:0000259" key="3">
    <source>
        <dbReference type="Pfam" id="PF17954"/>
    </source>
</evidence>
<feature type="domain" description="Pirin N-terminal" evidence="2">
    <location>
        <begin position="12"/>
        <end position="122"/>
    </location>
</feature>
<dbReference type="InterPro" id="IPR003829">
    <property type="entry name" value="Pirin_N_dom"/>
</dbReference>
<dbReference type="CDD" id="cd02910">
    <property type="entry name" value="cupin_Yhhw_N"/>
    <property type="match status" value="1"/>
</dbReference>
<comment type="similarity">
    <text evidence="1">Belongs to the pirin family.</text>
</comment>
<evidence type="ECO:0008006" key="5">
    <source>
        <dbReference type="Google" id="ProtNLM"/>
    </source>
</evidence>
<gene>
    <name evidence="4" type="ORF">LCGC14_0299710</name>
</gene>
<dbReference type="Gene3D" id="2.60.120.10">
    <property type="entry name" value="Jelly Rolls"/>
    <property type="match status" value="2"/>
</dbReference>
<dbReference type="PANTHER" id="PTHR43212:SF3">
    <property type="entry name" value="QUERCETIN 2,3-DIOXYGENASE"/>
    <property type="match status" value="1"/>
</dbReference>
<dbReference type="EMBL" id="LAZR01000186">
    <property type="protein sequence ID" value="KKN83339.1"/>
    <property type="molecule type" value="Genomic_DNA"/>
</dbReference>
<dbReference type="Pfam" id="PF02678">
    <property type="entry name" value="Pirin"/>
    <property type="match status" value="1"/>
</dbReference>
<dbReference type="InterPro" id="IPR014710">
    <property type="entry name" value="RmlC-like_jellyroll"/>
</dbReference>
<dbReference type="PANTHER" id="PTHR43212">
    <property type="entry name" value="QUERCETIN 2,3-DIOXYGENASE"/>
    <property type="match status" value="1"/>
</dbReference>
<evidence type="ECO:0000256" key="1">
    <source>
        <dbReference type="ARBA" id="ARBA00008416"/>
    </source>
</evidence>
<evidence type="ECO:0000259" key="2">
    <source>
        <dbReference type="Pfam" id="PF02678"/>
    </source>
</evidence>
<dbReference type="SUPFAM" id="SSF51182">
    <property type="entry name" value="RmlC-like cupins"/>
    <property type="match status" value="1"/>
</dbReference>
<reference evidence="4" key="1">
    <citation type="journal article" date="2015" name="Nature">
        <title>Complex archaea that bridge the gap between prokaryotes and eukaryotes.</title>
        <authorList>
            <person name="Spang A."/>
            <person name="Saw J.H."/>
            <person name="Jorgensen S.L."/>
            <person name="Zaremba-Niedzwiedzka K."/>
            <person name="Martijn J."/>
            <person name="Lind A.E."/>
            <person name="van Eijk R."/>
            <person name="Schleper C."/>
            <person name="Guy L."/>
            <person name="Ettema T.J."/>
        </authorList>
    </citation>
    <scope>NUCLEOTIDE SEQUENCE</scope>
</reference>
<dbReference type="CDD" id="cd20311">
    <property type="entry name" value="cupin_Yhhw_C"/>
    <property type="match status" value="1"/>
</dbReference>
<protein>
    <recommendedName>
        <fullName evidence="5">Pirin N-terminal domain-containing protein</fullName>
    </recommendedName>
</protein>
<sequence>MTNQTTLRKATERGIADHGWLQSRHSFSFGSYYDPEHIGFSDLLVINDDRVAAGGGFGKHPHRDMEIFSYVLEGALKHEDTLGNGSLIKPGDVQLMSAGTGVAHSEYNASNGTPVHFLQIWIMPSKKGIQPGYQQQHIAAAEKRGRLRLIMAPDGGDSALTLHQDARVYAGLFNGDEHATLTLPANRHAYVHVASGTVTVNGQRLQAGDGLKLRHAKALEINQGQNAEVLVFDLRPNELPPV</sequence>
<organism evidence="4">
    <name type="scientific">marine sediment metagenome</name>
    <dbReference type="NCBI Taxonomy" id="412755"/>
    <lineage>
        <taxon>unclassified sequences</taxon>
        <taxon>metagenomes</taxon>
        <taxon>ecological metagenomes</taxon>
    </lineage>
</organism>
<feature type="domain" description="Quercetin 2,3-dioxygenase C-terminal cupin" evidence="3">
    <location>
        <begin position="149"/>
        <end position="234"/>
    </location>
</feature>
<dbReference type="PIRSF" id="PIRSF006232">
    <property type="entry name" value="Pirin"/>
    <property type="match status" value="1"/>
</dbReference>
<name>A0A0F9TVI8_9ZZZZ</name>
<proteinExistence type="inferred from homology"/>
<dbReference type="AlphaFoldDB" id="A0A0F9TVI8"/>
<accession>A0A0F9TVI8</accession>
<dbReference type="InterPro" id="IPR041602">
    <property type="entry name" value="Quercetinase_C"/>
</dbReference>
<evidence type="ECO:0000313" key="4">
    <source>
        <dbReference type="EMBL" id="KKN83339.1"/>
    </source>
</evidence>
<dbReference type="InterPro" id="IPR011051">
    <property type="entry name" value="RmlC_Cupin_sf"/>
</dbReference>
<dbReference type="Pfam" id="PF17954">
    <property type="entry name" value="Pirin_C_2"/>
    <property type="match status" value="1"/>
</dbReference>
<dbReference type="InterPro" id="IPR012093">
    <property type="entry name" value="Pirin"/>
</dbReference>